<dbReference type="AlphaFoldDB" id="A0A0F9RHB1"/>
<gene>
    <name evidence="1" type="ORF">LCGC14_0973610</name>
</gene>
<comment type="caution">
    <text evidence="1">The sequence shown here is derived from an EMBL/GenBank/DDBJ whole genome shotgun (WGS) entry which is preliminary data.</text>
</comment>
<name>A0A0F9RHB1_9ZZZZ</name>
<reference evidence="1" key="1">
    <citation type="journal article" date="2015" name="Nature">
        <title>Complex archaea that bridge the gap between prokaryotes and eukaryotes.</title>
        <authorList>
            <person name="Spang A."/>
            <person name="Saw J.H."/>
            <person name="Jorgensen S.L."/>
            <person name="Zaremba-Niedzwiedzka K."/>
            <person name="Martijn J."/>
            <person name="Lind A.E."/>
            <person name="van Eijk R."/>
            <person name="Schleper C."/>
            <person name="Guy L."/>
            <person name="Ettema T.J."/>
        </authorList>
    </citation>
    <scope>NUCLEOTIDE SEQUENCE</scope>
</reference>
<proteinExistence type="predicted"/>
<evidence type="ECO:0000313" key="1">
    <source>
        <dbReference type="EMBL" id="KKN16663.1"/>
    </source>
</evidence>
<organism evidence="1">
    <name type="scientific">marine sediment metagenome</name>
    <dbReference type="NCBI Taxonomy" id="412755"/>
    <lineage>
        <taxon>unclassified sequences</taxon>
        <taxon>metagenomes</taxon>
        <taxon>ecological metagenomes</taxon>
    </lineage>
</organism>
<protein>
    <submittedName>
        <fullName evidence="1">Uncharacterized protein</fullName>
    </submittedName>
</protein>
<accession>A0A0F9RHB1</accession>
<dbReference type="EMBL" id="LAZR01003592">
    <property type="protein sequence ID" value="KKN16663.1"/>
    <property type="molecule type" value="Genomic_DNA"/>
</dbReference>
<sequence>MKDIRRRLEQYQNQEREPYGYVKTYFVDSGLFFIDLIELYPDNENIDIIWDWLYHLGSLFAKYVSTEYFDRFNKIRDTKDMNNCNNTIQQMYIVFKAMHKYKIQVGISIFSNFYERVGGFFKTLKEKVKDREWRSLVLYGCCISIQCFRFFLTRFDETEGYHRESNRYYKNAITVLKQYMQDYDIFEDLSDSFGLWSFIFKTINENSEFLDVNQIPIEKLEEKMIEALMRVTKFKSIPYVLDNSRDTSEMIFNKYIEKQIELLDDIIYTGSYWSQLTRFAKAEFYIEIYKKSDNINDYLKNFPPFYPEEIPQPLFNKFLETFLRIMDLIESDSTLKRLIRNKKYVENDFRDFFKTKFDYDKEWFVIDEFKGRLDYYADLKVGFPQTTFRITTEFKIWKRNFEEYEPVQELLDRMGNYDRQGIIFMLNPNKNQINEKLKIELIYEHPRYYPGSYEEIKIESRLFPIFKAIYKYEERLIEIYHIILDLFTFIRSK</sequence>